<proteinExistence type="predicted"/>
<protein>
    <submittedName>
        <fullName evidence="5">WHG domain-containing protein</fullName>
    </submittedName>
</protein>
<dbReference type="InterPro" id="IPR025996">
    <property type="entry name" value="MT1864/Rv1816-like_C"/>
</dbReference>
<evidence type="ECO:0000313" key="6">
    <source>
        <dbReference type="Proteomes" id="UP000199229"/>
    </source>
</evidence>
<dbReference type="PANTHER" id="PTHR30055:SF146">
    <property type="entry name" value="HTH-TYPE TRANSCRIPTIONAL DUAL REGULATOR CECR"/>
    <property type="match status" value="1"/>
</dbReference>
<evidence type="ECO:0000256" key="2">
    <source>
        <dbReference type="ARBA" id="ARBA00023125"/>
    </source>
</evidence>
<keyword evidence="2" id="KW-0238">DNA-binding</keyword>
<keyword evidence="3" id="KW-0804">Transcription</keyword>
<evidence type="ECO:0000259" key="4">
    <source>
        <dbReference type="Pfam" id="PF13305"/>
    </source>
</evidence>
<feature type="domain" description="HTH-type transcriptional regulator MT1864/Rv1816-like C-terminal" evidence="4">
    <location>
        <begin position="98"/>
        <end position="199"/>
    </location>
</feature>
<keyword evidence="1" id="KW-0805">Transcription regulation</keyword>
<dbReference type="PANTHER" id="PTHR30055">
    <property type="entry name" value="HTH-TYPE TRANSCRIPTIONAL REGULATOR RUTR"/>
    <property type="match status" value="1"/>
</dbReference>
<evidence type="ECO:0000256" key="1">
    <source>
        <dbReference type="ARBA" id="ARBA00023015"/>
    </source>
</evidence>
<accession>A0A1I2RW14</accession>
<dbReference type="GO" id="GO:0000976">
    <property type="term" value="F:transcription cis-regulatory region binding"/>
    <property type="evidence" value="ECO:0007669"/>
    <property type="project" value="TreeGrafter"/>
</dbReference>
<evidence type="ECO:0000313" key="5">
    <source>
        <dbReference type="EMBL" id="SFG44885.1"/>
    </source>
</evidence>
<dbReference type="Gene3D" id="1.10.357.10">
    <property type="entry name" value="Tetracycline Repressor, domain 2"/>
    <property type="match status" value="1"/>
</dbReference>
<organism evidence="5 6">
    <name type="scientific">Methylobacterium gossipiicola</name>
    <dbReference type="NCBI Taxonomy" id="582675"/>
    <lineage>
        <taxon>Bacteria</taxon>
        <taxon>Pseudomonadati</taxon>
        <taxon>Pseudomonadota</taxon>
        <taxon>Alphaproteobacteria</taxon>
        <taxon>Hyphomicrobiales</taxon>
        <taxon>Methylobacteriaceae</taxon>
        <taxon>Methylobacterium</taxon>
    </lineage>
</organism>
<reference evidence="6" key="1">
    <citation type="submission" date="2016-10" db="EMBL/GenBank/DDBJ databases">
        <authorList>
            <person name="Varghese N."/>
            <person name="Submissions S."/>
        </authorList>
    </citation>
    <scope>NUCLEOTIDE SEQUENCE [LARGE SCALE GENOMIC DNA]</scope>
    <source>
        <strain evidence="6">Gh-105</strain>
    </source>
</reference>
<dbReference type="Proteomes" id="UP000199229">
    <property type="component" value="Unassembled WGS sequence"/>
</dbReference>
<gene>
    <name evidence="5" type="ORF">SAMN05192565_103211</name>
</gene>
<dbReference type="InterPro" id="IPR009057">
    <property type="entry name" value="Homeodomain-like_sf"/>
</dbReference>
<sequence length="206" mass="21786">MTKTARRGTGPRGDHSREEFQALVAKAAEGLVRKEGARGLGMRRLAAVIGYAPNSIYNAVGDLDTVIMRVNARTLERLHDALAAAVSGDASPQANAESLAQAYLGFVDADPQVWSLVFEHALAPDAAFPEWYAEALGRTIAIVDAALAPLIPQADERRQAVATLWAGLHGLASLSTSRKLAVLTPEPPGDLARLLVRRFLGGAAAT</sequence>
<dbReference type="EMBL" id="FOPM01000003">
    <property type="protein sequence ID" value="SFG44885.1"/>
    <property type="molecule type" value="Genomic_DNA"/>
</dbReference>
<evidence type="ECO:0000256" key="3">
    <source>
        <dbReference type="ARBA" id="ARBA00023163"/>
    </source>
</evidence>
<name>A0A1I2RW14_9HYPH</name>
<keyword evidence="6" id="KW-1185">Reference proteome</keyword>
<dbReference type="Pfam" id="PF13305">
    <property type="entry name" value="TetR_C_33"/>
    <property type="match status" value="1"/>
</dbReference>
<dbReference type="AlphaFoldDB" id="A0A1I2RW14"/>
<dbReference type="STRING" id="582675.SAMN05192565_103211"/>
<dbReference type="SUPFAM" id="SSF48498">
    <property type="entry name" value="Tetracyclin repressor-like, C-terminal domain"/>
    <property type="match status" value="1"/>
</dbReference>
<dbReference type="InterPro" id="IPR050109">
    <property type="entry name" value="HTH-type_TetR-like_transc_reg"/>
</dbReference>
<dbReference type="SUPFAM" id="SSF46689">
    <property type="entry name" value="Homeodomain-like"/>
    <property type="match status" value="1"/>
</dbReference>
<dbReference type="InterPro" id="IPR036271">
    <property type="entry name" value="Tet_transcr_reg_TetR-rel_C_sf"/>
</dbReference>
<dbReference type="GO" id="GO:0003700">
    <property type="term" value="F:DNA-binding transcription factor activity"/>
    <property type="evidence" value="ECO:0007669"/>
    <property type="project" value="TreeGrafter"/>
</dbReference>